<dbReference type="GO" id="GO:0004553">
    <property type="term" value="F:hydrolase activity, hydrolyzing O-glycosyl compounds"/>
    <property type="evidence" value="ECO:0007669"/>
    <property type="project" value="InterPro"/>
</dbReference>
<organism evidence="1 5">
    <name type="scientific">Coprococcus comes</name>
    <dbReference type="NCBI Taxonomy" id="410072"/>
    <lineage>
        <taxon>Bacteria</taxon>
        <taxon>Bacillati</taxon>
        <taxon>Bacillota</taxon>
        <taxon>Clostridia</taxon>
        <taxon>Lachnospirales</taxon>
        <taxon>Lachnospiraceae</taxon>
        <taxon>Coprococcus</taxon>
    </lineage>
</organism>
<sequence>MFESHAADINGDGNVTITDLMRLLNYVSGKSATL</sequence>
<name>A0A3E4GPV8_9FIRM</name>
<dbReference type="Proteomes" id="UP000260655">
    <property type="component" value="Unassembled WGS sequence"/>
</dbReference>
<dbReference type="Gene3D" id="1.10.1330.10">
    <property type="entry name" value="Dockerin domain"/>
    <property type="match status" value="1"/>
</dbReference>
<evidence type="ECO:0008006" key="9">
    <source>
        <dbReference type="Google" id="ProtNLM"/>
    </source>
</evidence>
<evidence type="ECO:0000313" key="8">
    <source>
        <dbReference type="Proteomes" id="UP000285693"/>
    </source>
</evidence>
<dbReference type="InterPro" id="IPR018247">
    <property type="entry name" value="EF_Hand_1_Ca_BS"/>
</dbReference>
<protein>
    <recommendedName>
        <fullName evidence="9">Dockerin domain-containing protein</fullName>
    </recommendedName>
</protein>
<dbReference type="InterPro" id="IPR036439">
    <property type="entry name" value="Dockerin_dom_sf"/>
</dbReference>
<dbReference type="EMBL" id="QRXY01000004">
    <property type="protein sequence ID" value="RGU46717.1"/>
    <property type="molecule type" value="Genomic_DNA"/>
</dbReference>
<dbReference type="InterPro" id="IPR002105">
    <property type="entry name" value="Dockerin_1_rpt"/>
</dbReference>
<dbReference type="GO" id="GO:0000272">
    <property type="term" value="P:polysaccharide catabolic process"/>
    <property type="evidence" value="ECO:0007669"/>
    <property type="project" value="InterPro"/>
</dbReference>
<dbReference type="EMBL" id="QRHO01000017">
    <property type="protein sequence ID" value="RHF82186.1"/>
    <property type="molecule type" value="Genomic_DNA"/>
</dbReference>
<evidence type="ECO:0000313" key="4">
    <source>
        <dbReference type="EMBL" id="RHF82186.1"/>
    </source>
</evidence>
<dbReference type="EMBL" id="QRXJ01000008">
    <property type="protein sequence ID" value="RGT90298.1"/>
    <property type="molecule type" value="Genomic_DNA"/>
</dbReference>
<dbReference type="Proteomes" id="UP000283360">
    <property type="component" value="Unassembled WGS sequence"/>
</dbReference>
<evidence type="ECO:0000313" key="7">
    <source>
        <dbReference type="Proteomes" id="UP000284579"/>
    </source>
</evidence>
<evidence type="ECO:0000313" key="5">
    <source>
        <dbReference type="Proteomes" id="UP000260655"/>
    </source>
</evidence>
<accession>A0A3E4GPV8</accession>
<keyword evidence="6" id="KW-1185">Reference proteome</keyword>
<evidence type="ECO:0000313" key="3">
    <source>
        <dbReference type="EMBL" id="RGU46717.1"/>
    </source>
</evidence>
<evidence type="ECO:0000313" key="1">
    <source>
        <dbReference type="EMBL" id="RGJ23245.1"/>
    </source>
</evidence>
<gene>
    <name evidence="4" type="ORF">DW656_11830</name>
    <name evidence="3" type="ORF">DWW65_04590</name>
    <name evidence="2" type="ORF">DWX03_07575</name>
    <name evidence="1" type="ORF">DXD67_09345</name>
</gene>
<dbReference type="Proteomes" id="UP000284579">
    <property type="component" value="Unassembled WGS sequence"/>
</dbReference>
<evidence type="ECO:0000313" key="2">
    <source>
        <dbReference type="EMBL" id="RGT90298.1"/>
    </source>
</evidence>
<reference evidence="5 6" key="1">
    <citation type="submission" date="2018-08" db="EMBL/GenBank/DDBJ databases">
        <title>A genome reference for cultivated species of the human gut microbiota.</title>
        <authorList>
            <person name="Zou Y."/>
            <person name="Xue W."/>
            <person name="Luo G."/>
        </authorList>
    </citation>
    <scope>NUCLEOTIDE SEQUENCE [LARGE SCALE GENOMIC DNA]</scope>
    <source>
        <strain evidence="3 8">AF16-31</strain>
        <strain evidence="2 6">AF18-12LB</strain>
        <strain evidence="4 7">AM23-3</strain>
        <strain evidence="1 5">TM07-19</strain>
    </source>
</reference>
<dbReference type="AlphaFoldDB" id="A0A3E4GPV8"/>
<dbReference type="SUPFAM" id="SSF63446">
    <property type="entry name" value="Type I dockerin domain"/>
    <property type="match status" value="1"/>
</dbReference>
<comment type="caution">
    <text evidence="1">The sequence shown here is derived from an EMBL/GenBank/DDBJ whole genome shotgun (WGS) entry which is preliminary data.</text>
</comment>
<dbReference type="PROSITE" id="PS00018">
    <property type="entry name" value="EF_HAND_1"/>
    <property type="match status" value="1"/>
</dbReference>
<dbReference type="EMBL" id="QSOV01000008">
    <property type="protein sequence ID" value="RGJ23245.1"/>
    <property type="molecule type" value="Genomic_DNA"/>
</dbReference>
<dbReference type="Proteomes" id="UP000285693">
    <property type="component" value="Unassembled WGS sequence"/>
</dbReference>
<proteinExistence type="predicted"/>
<dbReference type="Pfam" id="PF00404">
    <property type="entry name" value="Dockerin_1"/>
    <property type="match status" value="1"/>
</dbReference>
<evidence type="ECO:0000313" key="6">
    <source>
        <dbReference type="Proteomes" id="UP000283360"/>
    </source>
</evidence>
<dbReference type="RefSeq" id="WP_082424237.1">
    <property type="nucleotide sequence ID" value="NZ_BSCI01000016.1"/>
</dbReference>